<dbReference type="PROSITE" id="PS50995">
    <property type="entry name" value="HTH_MARR_2"/>
    <property type="match status" value="1"/>
</dbReference>
<dbReference type="PANTHER" id="PTHR33164">
    <property type="entry name" value="TRANSCRIPTIONAL REGULATOR, MARR FAMILY"/>
    <property type="match status" value="1"/>
</dbReference>
<dbReference type="STRING" id="47853.TK50_21540"/>
<dbReference type="Pfam" id="PF12802">
    <property type="entry name" value="MarR_2"/>
    <property type="match status" value="1"/>
</dbReference>
<keyword evidence="2" id="KW-0238">DNA-binding</keyword>
<dbReference type="GO" id="GO:0003677">
    <property type="term" value="F:DNA binding"/>
    <property type="evidence" value="ECO:0007669"/>
    <property type="project" value="UniProtKB-KW"/>
</dbReference>
<dbReference type="SMART" id="SM00347">
    <property type="entry name" value="HTH_MARR"/>
    <property type="match status" value="1"/>
</dbReference>
<dbReference type="GO" id="GO:0003700">
    <property type="term" value="F:DNA-binding transcription factor activity"/>
    <property type="evidence" value="ECO:0007669"/>
    <property type="project" value="InterPro"/>
</dbReference>
<dbReference type="InterPro" id="IPR000835">
    <property type="entry name" value="HTH_MarR-typ"/>
</dbReference>
<gene>
    <name evidence="2" type="ORF">GA0070563_114156</name>
</gene>
<organism evidence="2 3">
    <name type="scientific">Micromonospora carbonacea</name>
    <dbReference type="NCBI Taxonomy" id="47853"/>
    <lineage>
        <taxon>Bacteria</taxon>
        <taxon>Bacillati</taxon>
        <taxon>Actinomycetota</taxon>
        <taxon>Actinomycetes</taxon>
        <taxon>Micromonosporales</taxon>
        <taxon>Micromonosporaceae</taxon>
        <taxon>Micromonospora</taxon>
    </lineage>
</organism>
<dbReference type="Proteomes" id="UP000183585">
    <property type="component" value="Unassembled WGS sequence"/>
</dbReference>
<dbReference type="InterPro" id="IPR036388">
    <property type="entry name" value="WH-like_DNA-bd_sf"/>
</dbReference>
<dbReference type="EMBL" id="FMCT01000014">
    <property type="protein sequence ID" value="SCF46279.1"/>
    <property type="molecule type" value="Genomic_DNA"/>
</dbReference>
<dbReference type="SUPFAM" id="SSF46785">
    <property type="entry name" value="Winged helix' DNA-binding domain"/>
    <property type="match status" value="1"/>
</dbReference>
<reference evidence="3" key="1">
    <citation type="submission" date="2016-06" db="EMBL/GenBank/DDBJ databases">
        <authorList>
            <person name="Varghese N."/>
            <person name="Submissions Spin"/>
        </authorList>
    </citation>
    <scope>NUCLEOTIDE SEQUENCE [LARGE SCALE GENOMIC DNA]</scope>
    <source>
        <strain evidence="3">DSM 43168</strain>
    </source>
</reference>
<feature type="domain" description="HTH marR-type" evidence="1">
    <location>
        <begin position="11"/>
        <end position="147"/>
    </location>
</feature>
<keyword evidence="3" id="KW-1185">Reference proteome</keyword>
<evidence type="ECO:0000313" key="3">
    <source>
        <dbReference type="Proteomes" id="UP000183585"/>
    </source>
</evidence>
<evidence type="ECO:0000259" key="1">
    <source>
        <dbReference type="PROSITE" id="PS50995"/>
    </source>
</evidence>
<name>A0A1C5AM44_9ACTN</name>
<protein>
    <submittedName>
        <fullName evidence="2">DNA-binding transcriptional regulator, MarR family</fullName>
    </submittedName>
</protein>
<proteinExistence type="predicted"/>
<dbReference type="PANTHER" id="PTHR33164:SF99">
    <property type="entry name" value="MARR FAMILY REGULATORY PROTEIN"/>
    <property type="match status" value="1"/>
</dbReference>
<dbReference type="InterPro" id="IPR039422">
    <property type="entry name" value="MarR/SlyA-like"/>
</dbReference>
<dbReference type="Gene3D" id="1.10.10.10">
    <property type="entry name" value="Winged helix-like DNA-binding domain superfamily/Winged helix DNA-binding domain"/>
    <property type="match status" value="1"/>
</dbReference>
<dbReference type="GO" id="GO:0006950">
    <property type="term" value="P:response to stress"/>
    <property type="evidence" value="ECO:0007669"/>
    <property type="project" value="TreeGrafter"/>
</dbReference>
<dbReference type="AlphaFoldDB" id="A0A1C5AM44"/>
<accession>A0A1C5AM44</accession>
<dbReference type="PRINTS" id="PR00598">
    <property type="entry name" value="HTHMARR"/>
</dbReference>
<evidence type="ECO:0000313" key="2">
    <source>
        <dbReference type="EMBL" id="SCF46279.1"/>
    </source>
</evidence>
<dbReference type="InterPro" id="IPR036390">
    <property type="entry name" value="WH_DNA-bd_sf"/>
</dbReference>
<sequence>MAGTRWLDDDQQRAWRAYLRMQAEVAARLGRQLQADSGLSFADYGVLVQLAEAPDGRLRPFELQRDLQWEQSRLSHHLGRMQRRGLVDREECPQDARGAFVVLTAAGRAAIEAAAPAHVDTVRRLVFDRLDPDEVRALERIATRVVEGLDAEPRLP</sequence>
<dbReference type="RefSeq" id="WP_074477633.1">
    <property type="nucleotide sequence ID" value="NZ_FMCT01000014.1"/>
</dbReference>